<dbReference type="PROSITE" id="PS50893">
    <property type="entry name" value="ABC_TRANSPORTER_2"/>
    <property type="match status" value="2"/>
</dbReference>
<feature type="domain" description="ABC transporter" evidence="5">
    <location>
        <begin position="328"/>
        <end position="541"/>
    </location>
</feature>
<dbReference type="Pfam" id="PF00005">
    <property type="entry name" value="ABC_tran"/>
    <property type="match status" value="2"/>
</dbReference>
<evidence type="ECO:0000256" key="3">
    <source>
        <dbReference type="SAM" id="Coils"/>
    </source>
</evidence>
<dbReference type="Pfam" id="PF12848">
    <property type="entry name" value="ABC_tran_Xtn"/>
    <property type="match status" value="1"/>
</dbReference>
<dbReference type="InterPro" id="IPR003593">
    <property type="entry name" value="AAA+_ATPase"/>
</dbReference>
<evidence type="ECO:0000256" key="1">
    <source>
        <dbReference type="ARBA" id="ARBA00022741"/>
    </source>
</evidence>
<evidence type="ECO:0000259" key="5">
    <source>
        <dbReference type="PROSITE" id="PS50893"/>
    </source>
</evidence>
<dbReference type="SUPFAM" id="SSF52540">
    <property type="entry name" value="P-loop containing nucleoside triphosphate hydrolases"/>
    <property type="match status" value="2"/>
</dbReference>
<dbReference type="CDD" id="cd03221">
    <property type="entry name" value="ABCF_EF-3"/>
    <property type="match status" value="2"/>
</dbReference>
<keyword evidence="2 6" id="KW-0067">ATP-binding</keyword>
<dbReference type="InterPro" id="IPR003439">
    <property type="entry name" value="ABC_transporter-like_ATP-bd"/>
</dbReference>
<feature type="domain" description="ABC transporter" evidence="5">
    <location>
        <begin position="3"/>
        <end position="258"/>
    </location>
</feature>
<dbReference type="EMBL" id="JACSNV010000004">
    <property type="protein sequence ID" value="MBM6877265.1"/>
    <property type="molecule type" value="Genomic_DNA"/>
</dbReference>
<proteinExistence type="predicted"/>
<name>A0ABS2G7T6_9FIRM</name>
<dbReference type="Pfam" id="PF16326">
    <property type="entry name" value="ABC_tran_CTD"/>
    <property type="match status" value="1"/>
</dbReference>
<feature type="region of interest" description="Disordered" evidence="4">
    <location>
        <begin position="539"/>
        <end position="560"/>
    </location>
</feature>
<keyword evidence="3" id="KW-0175">Coiled coil</keyword>
<dbReference type="NCBIfam" id="NF000355">
    <property type="entry name" value="ribo_prot_ABC_F"/>
    <property type="match status" value="1"/>
</dbReference>
<dbReference type="InterPro" id="IPR027417">
    <property type="entry name" value="P-loop_NTPase"/>
</dbReference>
<dbReference type="PANTHER" id="PTHR42855:SF2">
    <property type="entry name" value="DRUG RESISTANCE ABC TRANSPORTER,ATP-BINDING PROTEIN"/>
    <property type="match status" value="1"/>
</dbReference>
<dbReference type="Proteomes" id="UP000729290">
    <property type="component" value="Unassembled WGS sequence"/>
</dbReference>
<dbReference type="Gene3D" id="3.40.50.300">
    <property type="entry name" value="P-loop containing nucleotide triphosphate hydrolases"/>
    <property type="match status" value="2"/>
</dbReference>
<dbReference type="PANTHER" id="PTHR42855">
    <property type="entry name" value="ABC TRANSPORTER ATP-BINDING SUBUNIT"/>
    <property type="match status" value="1"/>
</dbReference>
<evidence type="ECO:0000313" key="7">
    <source>
        <dbReference type="Proteomes" id="UP000729290"/>
    </source>
</evidence>
<protein>
    <submittedName>
        <fullName evidence="6">ABC-F family ATP-binding cassette domain-containing protein</fullName>
    </submittedName>
</protein>
<dbReference type="InterPro" id="IPR051309">
    <property type="entry name" value="ABCF_ATPase"/>
</dbReference>
<dbReference type="RefSeq" id="WP_205133276.1">
    <property type="nucleotide sequence ID" value="NZ_JACSNT010000005.1"/>
</dbReference>
<reference evidence="6 7" key="1">
    <citation type="journal article" date="2021" name="Sci. Rep.">
        <title>The distribution of antibiotic resistance genes in chicken gut microbiota commensals.</title>
        <authorList>
            <person name="Juricova H."/>
            <person name="Matiasovicova J."/>
            <person name="Kubasova T."/>
            <person name="Cejkova D."/>
            <person name="Rychlik I."/>
        </authorList>
    </citation>
    <scope>NUCLEOTIDE SEQUENCE [LARGE SCALE GENOMIC DNA]</scope>
    <source>
        <strain evidence="6 7">An431b</strain>
    </source>
</reference>
<keyword evidence="7" id="KW-1185">Reference proteome</keyword>
<sequence>MILSLKQIQKSYGIDTILENISFHIEEREKAAIVGVNGAGKTTLFRILTGETSADGGQVYLKKETSVGYMAQNQQIEGNRTIYEEMLSVFEDILTAESQLREMENEMGRLSGQALSDKMEEYAALQHFFEQNDGYGYKSHMKGVLKGLGFSEEEFDKPLSQLSGGQKTRVYLGRLLLSRPDLLLLDEPTNHLDIASIQWLEDFLKTYAGSVLIISHDRYFLDRIVTKVIEIENRKSTVYNGNYTNYMSQKAVNREVQQKAYDMQQREIRRQEEVIRTLKAFNREKSIKRAESREKALEKMERIDRPDALPDQMRLTLTPQITSGSNVLHAEALSKSYGGQTIFRHVNFDVKRGEKVAIIGPNGVGKSTLFKMVLGEVSNDTGMIRFGTNVHVGYYDQEQQKLDERKTIFDEISDTYPNLTAGQIRNVLAAFVFTGDDVFKPISALSGGEKGRVSLAKIMLSKANLLMLDEPTNHLDMFSKEILEDALNRYEGTVVYISHDRYFINKTAEKILELSPDGVTQYAGNYDYYLEKKAEQERKALEQAKDNPVPTAPQTISDTKSDWLKQKEQQAAERKLAAKIARVEKAIEEAEAAMAKADEDMAAVGTDYAKAQEIYEEKQKIEAQLETLYEEWESLQ</sequence>
<dbReference type="SMART" id="SM00382">
    <property type="entry name" value="AAA"/>
    <property type="match status" value="2"/>
</dbReference>
<dbReference type="Gene3D" id="1.10.287.380">
    <property type="entry name" value="Valyl-tRNA synthetase, C-terminal domain"/>
    <property type="match status" value="1"/>
</dbReference>
<comment type="caution">
    <text evidence="6">The sequence shown here is derived from an EMBL/GenBank/DDBJ whole genome shotgun (WGS) entry which is preliminary data.</text>
</comment>
<evidence type="ECO:0000256" key="4">
    <source>
        <dbReference type="SAM" id="MobiDB-lite"/>
    </source>
</evidence>
<dbReference type="GO" id="GO:0005524">
    <property type="term" value="F:ATP binding"/>
    <property type="evidence" value="ECO:0007669"/>
    <property type="project" value="UniProtKB-KW"/>
</dbReference>
<dbReference type="InterPro" id="IPR037118">
    <property type="entry name" value="Val-tRNA_synth_C_sf"/>
</dbReference>
<evidence type="ECO:0000313" key="6">
    <source>
        <dbReference type="EMBL" id="MBM6877265.1"/>
    </source>
</evidence>
<accession>A0ABS2G7T6</accession>
<organism evidence="6 7">
    <name type="scientific">Anaerotignum lactatifermentans</name>
    <dbReference type="NCBI Taxonomy" id="160404"/>
    <lineage>
        <taxon>Bacteria</taxon>
        <taxon>Bacillati</taxon>
        <taxon>Bacillota</taxon>
        <taxon>Clostridia</taxon>
        <taxon>Lachnospirales</taxon>
        <taxon>Anaerotignaceae</taxon>
        <taxon>Anaerotignum</taxon>
    </lineage>
</organism>
<gene>
    <name evidence="6" type="ORF">H9X83_03700</name>
</gene>
<dbReference type="InterPro" id="IPR032524">
    <property type="entry name" value="ABC_tran_C"/>
</dbReference>
<dbReference type="InterPro" id="IPR032781">
    <property type="entry name" value="ABC_tran_Xtn"/>
</dbReference>
<evidence type="ECO:0000256" key="2">
    <source>
        <dbReference type="ARBA" id="ARBA00022840"/>
    </source>
</evidence>
<keyword evidence="1" id="KW-0547">Nucleotide-binding</keyword>
<feature type="coiled-coil region" evidence="3">
    <location>
        <begin position="569"/>
        <end position="631"/>
    </location>
</feature>